<dbReference type="GO" id="GO:0034353">
    <property type="term" value="F:mRNA 5'-diphosphatase activity"/>
    <property type="evidence" value="ECO:0007669"/>
    <property type="project" value="TreeGrafter"/>
</dbReference>
<evidence type="ECO:0000313" key="8">
    <source>
        <dbReference type="Proteomes" id="UP001302477"/>
    </source>
</evidence>
<dbReference type="PROSITE" id="PS51462">
    <property type="entry name" value="NUDIX"/>
    <property type="match status" value="1"/>
</dbReference>
<dbReference type="HAMAP" id="MF_00298">
    <property type="entry name" value="Nudix_RppH"/>
    <property type="match status" value="1"/>
</dbReference>
<dbReference type="NCBIfam" id="NF001938">
    <property type="entry name" value="PRK00714.1-5"/>
    <property type="match status" value="1"/>
</dbReference>
<dbReference type="InterPro" id="IPR020084">
    <property type="entry name" value="NUDIX_hydrolase_CS"/>
</dbReference>
<dbReference type="NCBIfam" id="NF001934">
    <property type="entry name" value="PRK00714.1-1"/>
    <property type="match status" value="1"/>
</dbReference>
<dbReference type="Pfam" id="PF00293">
    <property type="entry name" value="NUDIX"/>
    <property type="match status" value="1"/>
</dbReference>
<evidence type="ECO:0000256" key="3">
    <source>
        <dbReference type="ARBA" id="ARBA00022801"/>
    </source>
</evidence>
<sequence>MIQWPRQSTPRKIEDGILGDGKQTSAGRKNRRRPARPSAQQDKSGGKPARRPGVETAGTVSDNSSNIDSEGFRPNVGIIVLNERGQALWARRVGGKDAWQFPQGGINPGETAEQALYRELYEEIGLTRSQVTLLGSTRSWLRYRLPSRLVRKRSEPLCIGQKQRWFLLQLDTDESNISFNNGYKPEFDHWRWVSYWHPLTKVVTFKREVYRRALTELAPTQIQLERRWLNRDQ</sequence>
<dbReference type="EMBL" id="CP137555">
    <property type="protein sequence ID" value="WOX04449.1"/>
    <property type="molecule type" value="Genomic_DNA"/>
</dbReference>
<accession>A0AAU0MVB9</accession>
<dbReference type="PRINTS" id="PR00502">
    <property type="entry name" value="NUDIXFAMILY"/>
</dbReference>
<dbReference type="NCBIfam" id="NF001937">
    <property type="entry name" value="PRK00714.1-4"/>
    <property type="match status" value="1"/>
</dbReference>
<feature type="short sequence motif" description="Nudix box" evidence="4">
    <location>
        <begin position="104"/>
        <end position="125"/>
    </location>
</feature>
<dbReference type="GO" id="GO:0005737">
    <property type="term" value="C:cytoplasm"/>
    <property type="evidence" value="ECO:0007669"/>
    <property type="project" value="TreeGrafter"/>
</dbReference>
<feature type="compositionally biased region" description="Polar residues" evidence="5">
    <location>
        <begin position="58"/>
        <end position="68"/>
    </location>
</feature>
<protein>
    <recommendedName>
        <fullName evidence="4">RNA pyrophosphohydrolase</fullName>
        <ecNumber evidence="4">3.6.1.-</ecNumber>
    </recommendedName>
    <alternativeName>
        <fullName evidence="4">(Di)nucleoside polyphosphate hydrolase</fullName>
    </alternativeName>
</protein>
<dbReference type="FunFam" id="3.90.79.10:FF:000001">
    <property type="entry name" value="RNA pyrophosphohydrolase"/>
    <property type="match status" value="1"/>
</dbReference>
<feature type="domain" description="Nudix hydrolase" evidence="6">
    <location>
        <begin position="71"/>
        <end position="215"/>
    </location>
</feature>
<organism evidence="7 8">
    <name type="scientific">Microbulbifer pacificus</name>
    <dbReference type="NCBI Taxonomy" id="407164"/>
    <lineage>
        <taxon>Bacteria</taxon>
        <taxon>Pseudomonadati</taxon>
        <taxon>Pseudomonadota</taxon>
        <taxon>Gammaproteobacteria</taxon>
        <taxon>Cellvibrionales</taxon>
        <taxon>Microbulbiferaceae</taxon>
        <taxon>Microbulbifer</taxon>
    </lineage>
</organism>
<comment type="cofactor">
    <cofactor evidence="4">
        <name>a divalent metal cation</name>
        <dbReference type="ChEBI" id="CHEBI:60240"/>
    </cofactor>
</comment>
<dbReference type="InterPro" id="IPR022927">
    <property type="entry name" value="RppH"/>
</dbReference>
<dbReference type="EC" id="3.6.1.-" evidence="4"/>
<evidence type="ECO:0000256" key="5">
    <source>
        <dbReference type="SAM" id="MobiDB-lite"/>
    </source>
</evidence>
<comment type="cofactor">
    <cofactor evidence="1">
        <name>Mn(2+)</name>
        <dbReference type="ChEBI" id="CHEBI:29035"/>
    </cofactor>
</comment>
<dbReference type="Gene3D" id="3.90.79.10">
    <property type="entry name" value="Nucleoside Triphosphate Pyrophosphohydrolase"/>
    <property type="match status" value="1"/>
</dbReference>
<dbReference type="SUPFAM" id="SSF55811">
    <property type="entry name" value="Nudix"/>
    <property type="match status" value="1"/>
</dbReference>
<dbReference type="AlphaFoldDB" id="A0AAU0MVB9"/>
<evidence type="ECO:0000259" key="6">
    <source>
        <dbReference type="PROSITE" id="PS51462"/>
    </source>
</evidence>
<evidence type="ECO:0000256" key="1">
    <source>
        <dbReference type="ARBA" id="ARBA00001936"/>
    </source>
</evidence>
<dbReference type="Proteomes" id="UP001302477">
    <property type="component" value="Chromosome"/>
</dbReference>
<dbReference type="GO" id="GO:0006402">
    <property type="term" value="P:mRNA catabolic process"/>
    <property type="evidence" value="ECO:0007669"/>
    <property type="project" value="TreeGrafter"/>
</dbReference>
<dbReference type="PANTHER" id="PTHR23114:SF17">
    <property type="entry name" value="M7GPPPN-MRNA HYDROLASE"/>
    <property type="match status" value="1"/>
</dbReference>
<comment type="function">
    <text evidence="4">Accelerates the degradation of transcripts by removing pyrophosphate from the 5'-end of triphosphorylated RNA, leading to a more labile monophosphorylated state that can stimulate subsequent ribonuclease cleavage.</text>
</comment>
<reference evidence="7 8" key="1">
    <citation type="submission" date="2023-10" db="EMBL/GenBank/DDBJ databases">
        <title>Description of Microbulbifer bruguierae sp. nov., isolated from the sediments of mangrove plant Bruguiera sexangula and comparative genomic analyses of the genus Microbulbifer.</title>
        <authorList>
            <person name="Long M."/>
        </authorList>
    </citation>
    <scope>NUCLEOTIDE SEQUENCE [LARGE SCALE GENOMIC DNA]</scope>
    <source>
        <strain evidence="7 8">SPO729</strain>
    </source>
</reference>
<evidence type="ECO:0000256" key="2">
    <source>
        <dbReference type="ARBA" id="ARBA00001946"/>
    </source>
</evidence>
<dbReference type="InterPro" id="IPR015797">
    <property type="entry name" value="NUDIX_hydrolase-like_dom_sf"/>
</dbReference>
<dbReference type="PANTHER" id="PTHR23114">
    <property type="entry name" value="M7GPPPN-MRNA HYDROLASE"/>
    <property type="match status" value="1"/>
</dbReference>
<keyword evidence="8" id="KW-1185">Reference proteome</keyword>
<proteinExistence type="inferred from homology"/>
<feature type="compositionally biased region" description="Polar residues" evidence="5">
    <location>
        <begin position="1"/>
        <end position="10"/>
    </location>
</feature>
<comment type="cofactor">
    <cofactor evidence="2">
        <name>Mg(2+)</name>
        <dbReference type="ChEBI" id="CHEBI:18420"/>
    </cofactor>
</comment>
<comment type="similarity">
    <text evidence="4">Belongs to the Nudix hydrolase family. RppH subfamily.</text>
</comment>
<gene>
    <name evidence="4 7" type="primary">rppH</name>
    <name evidence="4" type="synonym">nudH</name>
    <name evidence="7" type="ORF">R5R33_11930</name>
</gene>
<evidence type="ECO:0000256" key="4">
    <source>
        <dbReference type="HAMAP-Rule" id="MF_00298"/>
    </source>
</evidence>
<evidence type="ECO:0000313" key="7">
    <source>
        <dbReference type="EMBL" id="WOX04449.1"/>
    </source>
</evidence>
<dbReference type="KEGG" id="mpaf:R5R33_11930"/>
<keyword evidence="3 4" id="KW-0378">Hydrolase</keyword>
<dbReference type="InterPro" id="IPR000086">
    <property type="entry name" value="NUDIX_hydrolase_dom"/>
</dbReference>
<name>A0AAU0MVB9_9GAMM</name>
<feature type="region of interest" description="Disordered" evidence="5">
    <location>
        <begin position="1"/>
        <end position="68"/>
    </location>
</feature>
<dbReference type="InterPro" id="IPR020476">
    <property type="entry name" value="Nudix_hydrolase"/>
</dbReference>
<dbReference type="CDD" id="cd03671">
    <property type="entry name" value="NUDIX_Ap4A_hydrolase_plant_like"/>
    <property type="match status" value="1"/>
</dbReference>
<dbReference type="PROSITE" id="PS00893">
    <property type="entry name" value="NUDIX_BOX"/>
    <property type="match status" value="1"/>
</dbReference>